<proteinExistence type="predicted"/>
<dbReference type="OMA" id="NTYAYER"/>
<feature type="region of interest" description="Disordered" evidence="1">
    <location>
        <begin position="65"/>
        <end position="159"/>
    </location>
</feature>
<feature type="compositionally biased region" description="Polar residues" evidence="1">
    <location>
        <begin position="76"/>
        <end position="88"/>
    </location>
</feature>
<evidence type="ECO:0000313" key="2">
    <source>
        <dbReference type="EMBL" id="EKM77065.1"/>
    </source>
</evidence>
<feature type="compositionally biased region" description="Polar residues" evidence="1">
    <location>
        <begin position="28"/>
        <end position="46"/>
    </location>
</feature>
<protein>
    <submittedName>
        <fullName evidence="2">Uncharacterized protein</fullName>
    </submittedName>
</protein>
<dbReference type="HOGENOM" id="CLU_927380_0_0_1"/>
<feature type="compositionally biased region" description="Polar residues" evidence="1">
    <location>
        <begin position="1"/>
        <end position="20"/>
    </location>
</feature>
<dbReference type="OrthoDB" id="10503697at2759"/>
<gene>
    <name evidence="2" type="ORF">AGABI1DRAFT_86855</name>
</gene>
<name>K5XQK4_AGABU</name>
<dbReference type="AlphaFoldDB" id="K5XQK4"/>
<dbReference type="GeneID" id="18832175"/>
<dbReference type="EMBL" id="JH971398">
    <property type="protein sequence ID" value="EKM77065.1"/>
    <property type="molecule type" value="Genomic_DNA"/>
</dbReference>
<reference evidence="3" key="1">
    <citation type="journal article" date="2012" name="Proc. Natl. Acad. Sci. U.S.A.">
        <title>Genome sequence of the button mushroom Agaricus bisporus reveals mechanisms governing adaptation to a humic-rich ecological niche.</title>
        <authorList>
            <person name="Morin E."/>
            <person name="Kohler A."/>
            <person name="Baker A.R."/>
            <person name="Foulongne-Oriol M."/>
            <person name="Lombard V."/>
            <person name="Nagy L.G."/>
            <person name="Ohm R.A."/>
            <person name="Patyshakuliyeva A."/>
            <person name="Brun A."/>
            <person name="Aerts A.L."/>
            <person name="Bailey A.M."/>
            <person name="Billette C."/>
            <person name="Coutinho P.M."/>
            <person name="Deakin G."/>
            <person name="Doddapaneni H."/>
            <person name="Floudas D."/>
            <person name="Grimwood J."/>
            <person name="Hilden K."/>
            <person name="Kuees U."/>
            <person name="LaButti K.M."/>
            <person name="Lapidus A."/>
            <person name="Lindquist E.A."/>
            <person name="Lucas S.M."/>
            <person name="Murat C."/>
            <person name="Riley R.W."/>
            <person name="Salamov A.A."/>
            <person name="Schmutz J."/>
            <person name="Subramanian V."/>
            <person name="Woesten H.A.B."/>
            <person name="Xu J."/>
            <person name="Eastwood D.C."/>
            <person name="Foster G.D."/>
            <person name="Sonnenberg A.S."/>
            <person name="Cullen D."/>
            <person name="de Vries R.P."/>
            <person name="Lundell T."/>
            <person name="Hibbett D.S."/>
            <person name="Henrissat B."/>
            <person name="Burton K.S."/>
            <person name="Kerrigan R.W."/>
            <person name="Challen M.P."/>
            <person name="Grigoriev I.V."/>
            <person name="Martin F."/>
        </authorList>
    </citation>
    <scope>NUCLEOTIDE SEQUENCE [LARGE SCALE GENOMIC DNA]</scope>
    <source>
        <strain evidence="3">JB137-S8 / ATCC MYA-4627 / FGSC 10392</strain>
    </source>
</reference>
<accession>K5XQK4</accession>
<dbReference type="InParanoid" id="K5XQK4"/>
<dbReference type="RefSeq" id="XP_007332359.1">
    <property type="nucleotide sequence ID" value="XM_007332297.1"/>
</dbReference>
<dbReference type="KEGG" id="abp:AGABI1DRAFT86855"/>
<organism evidence="2 3">
    <name type="scientific">Agaricus bisporus var. burnettii (strain JB137-S8 / ATCC MYA-4627 / FGSC 10392)</name>
    <name type="common">White button mushroom</name>
    <dbReference type="NCBI Taxonomy" id="597362"/>
    <lineage>
        <taxon>Eukaryota</taxon>
        <taxon>Fungi</taxon>
        <taxon>Dikarya</taxon>
        <taxon>Basidiomycota</taxon>
        <taxon>Agaricomycotina</taxon>
        <taxon>Agaricomycetes</taxon>
        <taxon>Agaricomycetidae</taxon>
        <taxon>Agaricales</taxon>
        <taxon>Agaricineae</taxon>
        <taxon>Agaricaceae</taxon>
        <taxon>Agaricus</taxon>
    </lineage>
</organism>
<evidence type="ECO:0000313" key="3">
    <source>
        <dbReference type="Proteomes" id="UP000008493"/>
    </source>
</evidence>
<sequence>MPPNGVTNHSGNGLPQTSAPSLIVRAPPTNSTFTGHTQSARTSPAIENTGRHFDAVRFEVERTQGYAPSSDPYQPRQISSQTQAQSQKYYDHSEPGLPSQVPISSQYTRKPQGRNPYPKLSPPTPATSTSTSPVTLAPRNVSYHSRADRGSPYTGYGTRGHGTSPYSSLTGANTYAYERSCASAYSSPAFDPRRYSPPNHLNGSSLPPVGYSQYTLGPTACTARDELAYAQAQAQHQKTAPQQYDSPGVPTAPFANAGPSGVHQMQYYSVPPPATGVAGRSGYGYPGFNTYSNGSFGFGR</sequence>
<evidence type="ECO:0000256" key="1">
    <source>
        <dbReference type="SAM" id="MobiDB-lite"/>
    </source>
</evidence>
<keyword evidence="3" id="KW-1185">Reference proteome</keyword>
<dbReference type="Proteomes" id="UP000008493">
    <property type="component" value="Unassembled WGS sequence"/>
</dbReference>
<feature type="region of interest" description="Disordered" evidence="1">
    <location>
        <begin position="1"/>
        <end position="51"/>
    </location>
</feature>